<keyword evidence="3" id="KW-1185">Reference proteome</keyword>
<dbReference type="Pfam" id="PF03087">
    <property type="entry name" value="BPS1"/>
    <property type="match status" value="1"/>
</dbReference>
<accession>A0AAP0R6X5</accession>
<gene>
    <name evidence="2" type="ORF">L1049_026044</name>
</gene>
<dbReference type="PANTHER" id="PTHR33070">
    <property type="entry name" value="OS06G0725500 PROTEIN"/>
    <property type="match status" value="1"/>
</dbReference>
<proteinExistence type="predicted"/>
<dbReference type="EMBL" id="JBBPBK010000014">
    <property type="protein sequence ID" value="KAK9270464.1"/>
    <property type="molecule type" value="Genomic_DNA"/>
</dbReference>
<evidence type="ECO:0000256" key="1">
    <source>
        <dbReference type="SAM" id="MobiDB-lite"/>
    </source>
</evidence>
<name>A0AAP0R6X5_LIQFO</name>
<dbReference type="GO" id="GO:0048364">
    <property type="term" value="P:root development"/>
    <property type="evidence" value="ECO:0007669"/>
    <property type="project" value="InterPro"/>
</dbReference>
<dbReference type="GO" id="GO:0048367">
    <property type="term" value="P:shoot system development"/>
    <property type="evidence" value="ECO:0007669"/>
    <property type="project" value="InterPro"/>
</dbReference>
<dbReference type="AlphaFoldDB" id="A0AAP0R6X5"/>
<sequence>MPSPLSIDNDGLARSTGSGARSERPIHLKKPRSTGRSTFGSSRLGVEGERREEKRREEKRVESDCSRVSRESIAKGPAIVASLFIVADCCYSQQGHLGSSFATQKKKKTAIRIKSSDVLDPHPLLWHHQHAVTTVATDPARQQALSHEQHGKWAEEVLDGSQRLLDVCGTARDVLLHLTENSRELEASLRRRGRESGIANEVGPFMSQEKGQ</sequence>
<dbReference type="InterPro" id="IPR004320">
    <property type="entry name" value="BPS1_pln"/>
</dbReference>
<evidence type="ECO:0000313" key="3">
    <source>
        <dbReference type="Proteomes" id="UP001415857"/>
    </source>
</evidence>
<evidence type="ECO:0000313" key="2">
    <source>
        <dbReference type="EMBL" id="KAK9270464.1"/>
    </source>
</evidence>
<dbReference type="Proteomes" id="UP001415857">
    <property type="component" value="Unassembled WGS sequence"/>
</dbReference>
<comment type="caution">
    <text evidence="2">The sequence shown here is derived from an EMBL/GenBank/DDBJ whole genome shotgun (WGS) entry which is preliminary data.</text>
</comment>
<feature type="compositionally biased region" description="Low complexity" evidence="1">
    <location>
        <begin position="34"/>
        <end position="45"/>
    </location>
</feature>
<feature type="compositionally biased region" description="Basic and acidic residues" evidence="1">
    <location>
        <begin position="46"/>
        <end position="58"/>
    </location>
</feature>
<reference evidence="2 3" key="1">
    <citation type="journal article" date="2024" name="Plant J.">
        <title>Genome sequences and population genomics reveal climatic adaptation and genomic divergence between two closely related sweetgum species.</title>
        <authorList>
            <person name="Xu W.Q."/>
            <person name="Ren C.Q."/>
            <person name="Zhang X.Y."/>
            <person name="Comes H.P."/>
            <person name="Liu X.H."/>
            <person name="Li Y.G."/>
            <person name="Kettle C.J."/>
            <person name="Jalonen R."/>
            <person name="Gaisberger H."/>
            <person name="Ma Y.Z."/>
            <person name="Qiu Y.X."/>
        </authorList>
    </citation>
    <scope>NUCLEOTIDE SEQUENCE [LARGE SCALE GENOMIC DNA]</scope>
    <source>
        <strain evidence="2">Hangzhou</strain>
    </source>
</reference>
<dbReference type="PANTHER" id="PTHR33070:SF120">
    <property type="entry name" value="EXPRESSED PROTEIN"/>
    <property type="match status" value="1"/>
</dbReference>
<organism evidence="2 3">
    <name type="scientific">Liquidambar formosana</name>
    <name type="common">Formosan gum</name>
    <dbReference type="NCBI Taxonomy" id="63359"/>
    <lineage>
        <taxon>Eukaryota</taxon>
        <taxon>Viridiplantae</taxon>
        <taxon>Streptophyta</taxon>
        <taxon>Embryophyta</taxon>
        <taxon>Tracheophyta</taxon>
        <taxon>Spermatophyta</taxon>
        <taxon>Magnoliopsida</taxon>
        <taxon>eudicotyledons</taxon>
        <taxon>Gunneridae</taxon>
        <taxon>Pentapetalae</taxon>
        <taxon>Saxifragales</taxon>
        <taxon>Altingiaceae</taxon>
        <taxon>Liquidambar</taxon>
    </lineage>
</organism>
<protein>
    <submittedName>
        <fullName evidence="2">Uncharacterized protein</fullName>
    </submittedName>
</protein>
<feature type="region of interest" description="Disordered" evidence="1">
    <location>
        <begin position="1"/>
        <end position="58"/>
    </location>
</feature>